<dbReference type="OrthoDB" id="2433079at2759"/>
<keyword evidence="3" id="KW-1185">Reference proteome</keyword>
<evidence type="ECO:0000313" key="3">
    <source>
        <dbReference type="Proteomes" id="UP000726737"/>
    </source>
</evidence>
<name>A0A9P6PME4_9FUNG</name>
<dbReference type="Proteomes" id="UP000726737">
    <property type="component" value="Unassembled WGS sequence"/>
</dbReference>
<evidence type="ECO:0000256" key="1">
    <source>
        <dbReference type="SAM" id="MobiDB-lite"/>
    </source>
</evidence>
<accession>A0A9P6PME4</accession>
<sequence length="113" mass="12747">MQHHSTIVDIASSVPPSPLSPSRRAGGPRLSLDTSQERLQNITIIKDGDKSYLKLFSPDLVESPVSYLSANQLFDDKKLWENGPDEVLKKQLERENTEVFKEGESENEEYVCV</sequence>
<gene>
    <name evidence="2" type="ORF">BG011_010036</name>
</gene>
<feature type="region of interest" description="Disordered" evidence="1">
    <location>
        <begin position="1"/>
        <end position="33"/>
    </location>
</feature>
<protein>
    <submittedName>
        <fullName evidence="2">Uncharacterized protein</fullName>
    </submittedName>
</protein>
<feature type="compositionally biased region" description="Low complexity" evidence="1">
    <location>
        <begin position="20"/>
        <end position="29"/>
    </location>
</feature>
<reference evidence="2" key="1">
    <citation type="journal article" date="2020" name="Fungal Divers.">
        <title>Resolving the Mortierellaceae phylogeny through synthesis of multi-gene phylogenetics and phylogenomics.</title>
        <authorList>
            <person name="Vandepol N."/>
            <person name="Liber J."/>
            <person name="Desiro A."/>
            <person name="Na H."/>
            <person name="Kennedy M."/>
            <person name="Barry K."/>
            <person name="Grigoriev I.V."/>
            <person name="Miller A.N."/>
            <person name="O'Donnell K."/>
            <person name="Stajich J.E."/>
            <person name="Bonito G."/>
        </authorList>
    </citation>
    <scope>NUCLEOTIDE SEQUENCE</scope>
    <source>
        <strain evidence="2">KOD948</strain>
    </source>
</reference>
<evidence type="ECO:0000313" key="2">
    <source>
        <dbReference type="EMBL" id="KAG0248652.1"/>
    </source>
</evidence>
<organism evidence="2 3">
    <name type="scientific">Mortierella polycephala</name>
    <dbReference type="NCBI Taxonomy" id="41804"/>
    <lineage>
        <taxon>Eukaryota</taxon>
        <taxon>Fungi</taxon>
        <taxon>Fungi incertae sedis</taxon>
        <taxon>Mucoromycota</taxon>
        <taxon>Mortierellomycotina</taxon>
        <taxon>Mortierellomycetes</taxon>
        <taxon>Mortierellales</taxon>
        <taxon>Mortierellaceae</taxon>
        <taxon>Mortierella</taxon>
    </lineage>
</organism>
<dbReference type="EMBL" id="JAAAJA010000947">
    <property type="protein sequence ID" value="KAG0248652.1"/>
    <property type="molecule type" value="Genomic_DNA"/>
</dbReference>
<dbReference type="AlphaFoldDB" id="A0A9P6PME4"/>
<comment type="caution">
    <text evidence="2">The sequence shown here is derived from an EMBL/GenBank/DDBJ whole genome shotgun (WGS) entry which is preliminary data.</text>
</comment>
<proteinExistence type="predicted"/>